<dbReference type="PROSITE" id="PS51318">
    <property type="entry name" value="TAT"/>
    <property type="match status" value="1"/>
</dbReference>
<comment type="similarity">
    <text evidence="2">Belongs to the bacterial solute-binding protein 1 family.</text>
</comment>
<dbReference type="Pfam" id="PF13416">
    <property type="entry name" value="SBP_bac_8"/>
    <property type="match status" value="1"/>
</dbReference>
<dbReference type="PANTHER" id="PTHR43649">
    <property type="entry name" value="ARABINOSE-BINDING PROTEIN-RELATED"/>
    <property type="match status" value="1"/>
</dbReference>
<proteinExistence type="inferred from homology"/>
<reference evidence="6 7" key="1">
    <citation type="submission" date="2014-11" db="EMBL/GenBank/DDBJ databases">
        <title>Symbiosis island explosion on the genome of extra-slow-growing strains of soybean bradyrhizobia with massive insertion sequences.</title>
        <authorList>
            <person name="Iida T."/>
            <person name="Minamisawa K."/>
        </authorList>
    </citation>
    <scope>NUCLEOTIDE SEQUENCE [LARGE SCALE GENOMIC DNA]</scope>
    <source>
        <strain evidence="6 7">NK6</strain>
    </source>
</reference>
<dbReference type="GO" id="GO:0042597">
    <property type="term" value="C:periplasmic space"/>
    <property type="evidence" value="ECO:0007669"/>
    <property type="project" value="UniProtKB-SubCell"/>
</dbReference>
<organism evidence="6 7">
    <name type="scientific">Bradyrhizobium diazoefficiens</name>
    <dbReference type="NCBI Taxonomy" id="1355477"/>
    <lineage>
        <taxon>Bacteria</taxon>
        <taxon>Pseudomonadati</taxon>
        <taxon>Pseudomonadota</taxon>
        <taxon>Alphaproteobacteria</taxon>
        <taxon>Hyphomicrobiales</taxon>
        <taxon>Nitrobacteraceae</taxon>
        <taxon>Bradyrhizobium</taxon>
    </lineage>
</organism>
<dbReference type="InterPro" id="IPR050490">
    <property type="entry name" value="Bact_solute-bd_prot1"/>
</dbReference>
<keyword evidence="4" id="KW-0732">Signal</keyword>
<keyword evidence="3" id="KW-0813">Transport</keyword>
<dbReference type="RefSeq" id="WP_011086695.1">
    <property type="nucleotide sequence ID" value="NZ_AJQI01000297.1"/>
</dbReference>
<protein>
    <submittedName>
        <fullName evidence="6">ABC transporter substrate-binding protein</fullName>
    </submittedName>
</protein>
<dbReference type="InterPro" id="IPR006059">
    <property type="entry name" value="SBP"/>
</dbReference>
<dbReference type="AlphaFoldDB" id="A0A0E4BVH3"/>
<evidence type="ECO:0000256" key="3">
    <source>
        <dbReference type="ARBA" id="ARBA00022448"/>
    </source>
</evidence>
<keyword evidence="5" id="KW-0574">Periplasm</keyword>
<name>A0A0E4BVH3_9BRAD</name>
<accession>A0A0E4BVH3</accession>
<dbReference type="SUPFAM" id="SSF53850">
    <property type="entry name" value="Periplasmic binding protein-like II"/>
    <property type="match status" value="1"/>
</dbReference>
<dbReference type="Proteomes" id="UP000063308">
    <property type="component" value="Chromosome"/>
</dbReference>
<comment type="subcellular location">
    <subcellularLocation>
        <location evidence="1">Periplasm</location>
    </subcellularLocation>
</comment>
<evidence type="ECO:0000256" key="4">
    <source>
        <dbReference type="ARBA" id="ARBA00022729"/>
    </source>
</evidence>
<sequence>MQDFTRRALLQGGTALAATGALTGPALFDFARAWAADSPWKAEPGAKLTVMRWKRFVPQEDEAFNAMVAAFKTATGTEMNVFSESFEDVQPKASVAANTGSGLDLAWGLHTLPQLFPTKVLKMNDVADYLGKKYGGWTDAAAKTCKLGDDWLGIPVATNGGYMTYRKSATDKAGFKEFPKDFPGFLEMCKALKANNTPAGFALGHASGDGNSWLHWVLWGHGAYTVDQNDKVIINSPETAKALEYCKALYETFIPGTPSWNDSSNNKAYLAGELYCTANGISIYVGAKTDPTKKELTEDTYHALWPVGPIGKPTELQLALPILAFNFTKYPNAAKAFIAFMLEKENYEKWLSGAQGYLTQTLNAYETAPVWTADPKNAVFAQASKRTLPASGIGTVGEKAATAIADFIVVDMFANYCTGTKDVKGSMAEAERQLKRIYR</sequence>
<evidence type="ECO:0000313" key="6">
    <source>
        <dbReference type="EMBL" id="BAR61198.1"/>
    </source>
</evidence>
<evidence type="ECO:0000256" key="1">
    <source>
        <dbReference type="ARBA" id="ARBA00004418"/>
    </source>
</evidence>
<dbReference type="OMA" id="QGSSAYC"/>
<evidence type="ECO:0000256" key="2">
    <source>
        <dbReference type="ARBA" id="ARBA00008520"/>
    </source>
</evidence>
<evidence type="ECO:0000313" key="7">
    <source>
        <dbReference type="Proteomes" id="UP000063308"/>
    </source>
</evidence>
<dbReference type="GeneID" id="46490923"/>
<dbReference type="InterPro" id="IPR006311">
    <property type="entry name" value="TAT_signal"/>
</dbReference>
<evidence type="ECO:0000256" key="5">
    <source>
        <dbReference type="ARBA" id="ARBA00022764"/>
    </source>
</evidence>
<dbReference type="PANTHER" id="PTHR43649:SF34">
    <property type="entry name" value="ABC TRANSPORTER PERIPLASMIC-BINDING PROTEIN YCJN-RELATED"/>
    <property type="match status" value="1"/>
</dbReference>
<gene>
    <name evidence="6" type="ORF">NK6_8048</name>
</gene>
<dbReference type="EMBL" id="AP014685">
    <property type="protein sequence ID" value="BAR61198.1"/>
    <property type="molecule type" value="Genomic_DNA"/>
</dbReference>
<dbReference type="Gene3D" id="3.40.190.10">
    <property type="entry name" value="Periplasmic binding protein-like II"/>
    <property type="match status" value="1"/>
</dbReference>